<dbReference type="AlphaFoldDB" id="A0A9N7YQ44"/>
<name>A0A9N7YQ44_PLEPL</name>
<reference evidence="2" key="1">
    <citation type="submission" date="2020-03" db="EMBL/GenBank/DDBJ databases">
        <authorList>
            <person name="Weist P."/>
        </authorList>
    </citation>
    <scope>NUCLEOTIDE SEQUENCE</scope>
</reference>
<feature type="compositionally biased region" description="Basic and acidic residues" evidence="1">
    <location>
        <begin position="41"/>
        <end position="50"/>
    </location>
</feature>
<organism evidence="2 3">
    <name type="scientific">Pleuronectes platessa</name>
    <name type="common">European plaice</name>
    <dbReference type="NCBI Taxonomy" id="8262"/>
    <lineage>
        <taxon>Eukaryota</taxon>
        <taxon>Metazoa</taxon>
        <taxon>Chordata</taxon>
        <taxon>Craniata</taxon>
        <taxon>Vertebrata</taxon>
        <taxon>Euteleostomi</taxon>
        <taxon>Actinopterygii</taxon>
        <taxon>Neopterygii</taxon>
        <taxon>Teleostei</taxon>
        <taxon>Neoteleostei</taxon>
        <taxon>Acanthomorphata</taxon>
        <taxon>Carangaria</taxon>
        <taxon>Pleuronectiformes</taxon>
        <taxon>Pleuronectoidei</taxon>
        <taxon>Pleuronectidae</taxon>
        <taxon>Pleuronectes</taxon>
    </lineage>
</organism>
<accession>A0A9N7YQ44</accession>
<keyword evidence="3" id="KW-1185">Reference proteome</keyword>
<evidence type="ECO:0000313" key="3">
    <source>
        <dbReference type="Proteomes" id="UP001153269"/>
    </source>
</evidence>
<protein>
    <submittedName>
        <fullName evidence="2">Uncharacterized protein</fullName>
    </submittedName>
</protein>
<dbReference type="EMBL" id="CADEAL010001591">
    <property type="protein sequence ID" value="CAB1433743.1"/>
    <property type="molecule type" value="Genomic_DNA"/>
</dbReference>
<proteinExistence type="predicted"/>
<feature type="compositionally biased region" description="Low complexity" evidence="1">
    <location>
        <begin position="53"/>
        <end position="62"/>
    </location>
</feature>
<sequence>MPGDETRAPRAEAPGRRPVVSLRGKQNFFFLWGQCQLRPAERAHPAEHETNTAARQAAGRQAAGHHHRGSSPSASPVLTVMEAARAPQDRTLLRRGHQLLHRPAQNRATRDDDCMHHIPKVDSCCAADLTHRCWVTFSPPPSTSSWKS</sequence>
<evidence type="ECO:0000256" key="1">
    <source>
        <dbReference type="SAM" id="MobiDB-lite"/>
    </source>
</evidence>
<feature type="region of interest" description="Disordered" evidence="1">
    <location>
        <begin position="41"/>
        <end position="77"/>
    </location>
</feature>
<dbReference type="Proteomes" id="UP001153269">
    <property type="component" value="Unassembled WGS sequence"/>
</dbReference>
<evidence type="ECO:0000313" key="2">
    <source>
        <dbReference type="EMBL" id="CAB1433743.1"/>
    </source>
</evidence>
<gene>
    <name evidence="2" type="ORF">PLEPLA_LOCUS21834</name>
</gene>
<comment type="caution">
    <text evidence="2">The sequence shown here is derived from an EMBL/GenBank/DDBJ whole genome shotgun (WGS) entry which is preliminary data.</text>
</comment>